<evidence type="ECO:0000313" key="2">
    <source>
        <dbReference type="Proteomes" id="UP000765509"/>
    </source>
</evidence>
<proteinExistence type="predicted"/>
<accession>A0A9Q3HPX3</accession>
<comment type="caution">
    <text evidence="1">The sequence shown here is derived from an EMBL/GenBank/DDBJ whole genome shotgun (WGS) entry which is preliminary data.</text>
</comment>
<keyword evidence="2" id="KW-1185">Reference proteome</keyword>
<reference evidence="1" key="1">
    <citation type="submission" date="2021-03" db="EMBL/GenBank/DDBJ databases">
        <title>Draft genome sequence of rust myrtle Austropuccinia psidii MF-1, a brazilian biotype.</title>
        <authorList>
            <person name="Quecine M.C."/>
            <person name="Pachon D.M.R."/>
            <person name="Bonatelli M.L."/>
            <person name="Correr F.H."/>
            <person name="Franceschini L.M."/>
            <person name="Leite T.F."/>
            <person name="Margarido G.R.A."/>
            <person name="Almeida C.A."/>
            <person name="Ferrarezi J.A."/>
            <person name="Labate C.A."/>
        </authorList>
    </citation>
    <scope>NUCLEOTIDE SEQUENCE</scope>
    <source>
        <strain evidence="1">MF-1</strain>
    </source>
</reference>
<name>A0A9Q3HPX3_9BASI</name>
<dbReference type="Proteomes" id="UP000765509">
    <property type="component" value="Unassembled WGS sequence"/>
</dbReference>
<organism evidence="1 2">
    <name type="scientific">Austropuccinia psidii MF-1</name>
    <dbReference type="NCBI Taxonomy" id="1389203"/>
    <lineage>
        <taxon>Eukaryota</taxon>
        <taxon>Fungi</taxon>
        <taxon>Dikarya</taxon>
        <taxon>Basidiomycota</taxon>
        <taxon>Pucciniomycotina</taxon>
        <taxon>Pucciniomycetes</taxon>
        <taxon>Pucciniales</taxon>
        <taxon>Sphaerophragmiaceae</taxon>
        <taxon>Austropuccinia</taxon>
    </lineage>
</organism>
<protein>
    <submittedName>
        <fullName evidence="1">Uncharacterized protein</fullName>
    </submittedName>
</protein>
<evidence type="ECO:0000313" key="1">
    <source>
        <dbReference type="EMBL" id="MBW0509575.1"/>
    </source>
</evidence>
<dbReference type="EMBL" id="AVOT02021015">
    <property type="protein sequence ID" value="MBW0509575.1"/>
    <property type="molecule type" value="Genomic_DNA"/>
</dbReference>
<gene>
    <name evidence="1" type="ORF">O181_049290</name>
</gene>
<dbReference type="AlphaFoldDB" id="A0A9Q3HPX3"/>
<sequence>MLDKARKHALRCMEDLFAYVKDKWDNSHATPDFKMGDLVPVSTTDFNNIKGCRKLKYSFTGHIFIKALHEENTIEVEISQELSNKNPTFPVSLVEPYKSSDSEKFPLRNKVPQHISPIDPSGTRKIAKALKERKLRAKKVREYLVRYSEPTFKDELLAKKRHT</sequence>